<dbReference type="RefSeq" id="WP_026137824.1">
    <property type="nucleotide sequence ID" value="NZ_CP029146.1"/>
</dbReference>
<feature type="region of interest" description="Disordered" evidence="1">
    <location>
        <begin position="73"/>
        <end position="93"/>
    </location>
</feature>
<dbReference type="SUPFAM" id="SSF46785">
    <property type="entry name" value="Winged helix' DNA-binding domain"/>
    <property type="match status" value="1"/>
</dbReference>
<dbReference type="InterPro" id="IPR036388">
    <property type="entry name" value="WH-like_DNA-bd_sf"/>
</dbReference>
<proteinExistence type="predicted"/>
<feature type="region of interest" description="Disordered" evidence="1">
    <location>
        <begin position="1"/>
        <end position="22"/>
    </location>
</feature>
<accession>A0A098BPR6</accession>
<organism evidence="2 3">
    <name type="scientific">Rhodococcus ruber</name>
    <dbReference type="NCBI Taxonomy" id="1830"/>
    <lineage>
        <taxon>Bacteria</taxon>
        <taxon>Bacillati</taxon>
        <taxon>Actinomycetota</taxon>
        <taxon>Actinomycetes</taxon>
        <taxon>Mycobacteriales</taxon>
        <taxon>Nocardiaceae</taxon>
        <taxon>Rhodococcus</taxon>
    </lineage>
</organism>
<evidence type="ECO:0000313" key="2">
    <source>
        <dbReference type="EMBL" id="CDZ90709.1"/>
    </source>
</evidence>
<dbReference type="Gene3D" id="1.10.10.10">
    <property type="entry name" value="Winged helix-like DNA-binding domain superfamily/Winged helix DNA-binding domain"/>
    <property type="match status" value="1"/>
</dbReference>
<dbReference type="EMBL" id="CCSD01000089">
    <property type="protein sequence ID" value="CDZ90709.1"/>
    <property type="molecule type" value="Genomic_DNA"/>
</dbReference>
<dbReference type="AlphaFoldDB" id="A0A098BPR6"/>
<dbReference type="eggNOG" id="COG2345">
    <property type="taxonomic scope" value="Bacteria"/>
</dbReference>
<protein>
    <submittedName>
        <fullName evidence="2">Putative transcriptional regulator</fullName>
    </submittedName>
</protein>
<reference evidence="2 3" key="1">
    <citation type="journal article" date="2014" name="Genome Announc.">
        <title>Draft Genome Sequence of Propane- and Butane-Oxidizing Actinobacterium Rhodococcus ruber IEGM 231.</title>
        <authorList>
            <person name="Ivshina I.B."/>
            <person name="Kuyukina M.S."/>
            <person name="Krivoruchko A.V."/>
            <person name="Barbe V."/>
            <person name="Fischer C."/>
        </authorList>
    </citation>
    <scope>NUCLEOTIDE SEQUENCE [LARGE SCALE GENOMIC DNA]</scope>
</reference>
<name>A0A098BPR6_9NOCA</name>
<dbReference type="Proteomes" id="UP000042997">
    <property type="component" value="Unassembled WGS sequence"/>
</dbReference>
<evidence type="ECO:0000313" key="3">
    <source>
        <dbReference type="Proteomes" id="UP000042997"/>
    </source>
</evidence>
<gene>
    <name evidence="2" type="ORF">RHRU231_750056</name>
</gene>
<sequence length="239" mass="25006">MENSDPVLGPAPPATAEPPPLSAQRATVLGDVRTHAPVRVGDVAGRLALHTNTVREHLEALVELGLLVHDSVGPQPARGRGRPARWYRPAPAADPSVSARDYAGLATALAGHLARTSATPESDARAAGTDWGRDLVREYRASGDPDRTVLTLLAHLGFDPVDDGPLRGVALRRCPLLAAARRFPTVVCQVHLGIVEGVLAELGAPTGPGLDLLPFAEPGACRLFLPTPAAPPRPSGRQP</sequence>
<dbReference type="InterPro" id="IPR036390">
    <property type="entry name" value="WH_DNA-bd_sf"/>
</dbReference>
<feature type="compositionally biased region" description="Pro residues" evidence="1">
    <location>
        <begin position="9"/>
        <end position="21"/>
    </location>
</feature>
<evidence type="ECO:0000256" key="1">
    <source>
        <dbReference type="SAM" id="MobiDB-lite"/>
    </source>
</evidence>